<dbReference type="EMBL" id="LRPY01000099">
    <property type="protein sequence ID" value="KXA22117.1"/>
    <property type="molecule type" value="Genomic_DNA"/>
</dbReference>
<keyword evidence="3" id="KW-1185">Reference proteome</keyword>
<accession>A0A133P0Q3</accession>
<proteinExistence type="predicted"/>
<sequence>MAKPLEQVLQEKYATQAKLAMSVQKPMGLVKFCEKGDATSGESFTFYRAEESTAKDGLPSMYNDDSKGYEGDTGNNGGDAGPLKPYKVFGAYISSQHKIDDIDFKRTSLDAKGTLQQTMSIAVEHKADEKVLKSIKDKDSDLTKQDFTSGTAKGIDDEKVIRALVGKIAVAHASAEMTPDGQKGVSVLINLKDWEILVQSNYFLNADFKDSIEWGDNERPTRIKGAEFLVTKNDNMVPSGTIYIVPSNTCGFATWKGTEKGVAEYHETDGARWHLQNRKYVGAICIEPKFITKFTFKATA</sequence>
<dbReference type="PATRIC" id="fig|851.8.peg.1000"/>
<evidence type="ECO:0000256" key="1">
    <source>
        <dbReference type="SAM" id="MobiDB-lite"/>
    </source>
</evidence>
<organism evidence="2 3">
    <name type="scientific">Fusobacterium nucleatum</name>
    <dbReference type="NCBI Taxonomy" id="851"/>
    <lineage>
        <taxon>Bacteria</taxon>
        <taxon>Fusobacteriati</taxon>
        <taxon>Fusobacteriota</taxon>
        <taxon>Fusobacteriia</taxon>
        <taxon>Fusobacteriales</taxon>
        <taxon>Fusobacteriaceae</taxon>
        <taxon>Fusobacterium</taxon>
    </lineage>
</organism>
<evidence type="ECO:0000313" key="3">
    <source>
        <dbReference type="Proteomes" id="UP000070401"/>
    </source>
</evidence>
<evidence type="ECO:0000313" key="2">
    <source>
        <dbReference type="EMBL" id="KXA22117.1"/>
    </source>
</evidence>
<gene>
    <name evidence="2" type="ORF">HMPREF3221_00997</name>
</gene>
<comment type="caution">
    <text evidence="2">The sequence shown here is derived from an EMBL/GenBank/DDBJ whole genome shotgun (WGS) entry which is preliminary data.</text>
</comment>
<feature type="region of interest" description="Disordered" evidence="1">
    <location>
        <begin position="57"/>
        <end position="81"/>
    </location>
</feature>
<dbReference type="Proteomes" id="UP000070401">
    <property type="component" value="Unassembled WGS sequence"/>
</dbReference>
<name>A0A133P0Q3_FUSNU</name>
<protein>
    <recommendedName>
        <fullName evidence="4">Phage capsid protein</fullName>
    </recommendedName>
</protein>
<evidence type="ECO:0008006" key="4">
    <source>
        <dbReference type="Google" id="ProtNLM"/>
    </source>
</evidence>
<dbReference type="RefSeq" id="WP_060798321.1">
    <property type="nucleotide sequence ID" value="NZ_KQ956688.1"/>
</dbReference>
<dbReference type="AlphaFoldDB" id="A0A133P0Q3"/>
<reference evidence="3" key="1">
    <citation type="submission" date="2016-01" db="EMBL/GenBank/DDBJ databases">
        <authorList>
            <person name="Mitreva M."/>
            <person name="Pepin K.H."/>
            <person name="Mihindukulasuriya K.A."/>
            <person name="Fulton R."/>
            <person name="Fronick C."/>
            <person name="O'Laughlin M."/>
            <person name="Miner T."/>
            <person name="Herter B."/>
            <person name="Rosa B.A."/>
            <person name="Cordes M."/>
            <person name="Tomlinson C."/>
            <person name="Wollam A."/>
            <person name="Palsikar V.B."/>
            <person name="Mardis E.R."/>
            <person name="Wilson R.K."/>
        </authorList>
    </citation>
    <scope>NUCLEOTIDE SEQUENCE [LARGE SCALE GENOMIC DNA]</scope>
    <source>
        <strain evidence="3">MJR7757B</strain>
    </source>
</reference>